<keyword evidence="2" id="KW-1185">Reference proteome</keyword>
<reference evidence="1" key="1">
    <citation type="submission" date="2016-11" db="EMBL/GenBank/DDBJ databases">
        <title>The genome sequence of Colletotrichum cuscutae.</title>
        <authorList>
            <person name="Baroncelli R."/>
        </authorList>
    </citation>
    <scope>NUCLEOTIDE SEQUENCE</scope>
    <source>
        <strain evidence="1">IMI 304802</strain>
    </source>
</reference>
<dbReference type="AlphaFoldDB" id="A0AAI9VCL9"/>
<organism evidence="1 2">
    <name type="scientific">Colletotrichum cuscutae</name>
    <dbReference type="NCBI Taxonomy" id="1209917"/>
    <lineage>
        <taxon>Eukaryota</taxon>
        <taxon>Fungi</taxon>
        <taxon>Dikarya</taxon>
        <taxon>Ascomycota</taxon>
        <taxon>Pezizomycotina</taxon>
        <taxon>Sordariomycetes</taxon>
        <taxon>Hypocreomycetidae</taxon>
        <taxon>Glomerellales</taxon>
        <taxon>Glomerellaceae</taxon>
        <taxon>Colletotrichum</taxon>
        <taxon>Colletotrichum acutatum species complex</taxon>
    </lineage>
</organism>
<evidence type="ECO:0000313" key="1">
    <source>
        <dbReference type="EMBL" id="KAK1477600.1"/>
    </source>
</evidence>
<evidence type="ECO:0000313" key="2">
    <source>
        <dbReference type="Proteomes" id="UP001239213"/>
    </source>
</evidence>
<name>A0AAI9VCL9_9PEZI</name>
<proteinExistence type="predicted"/>
<dbReference type="Proteomes" id="UP001239213">
    <property type="component" value="Unassembled WGS sequence"/>
</dbReference>
<protein>
    <submittedName>
        <fullName evidence="1">Uncharacterized protein</fullName>
    </submittedName>
</protein>
<gene>
    <name evidence="1" type="ORF">CCUS01_16622</name>
</gene>
<dbReference type="EMBL" id="MPDP01000131">
    <property type="protein sequence ID" value="KAK1477600.1"/>
    <property type="molecule type" value="Genomic_DNA"/>
</dbReference>
<comment type="caution">
    <text evidence="1">The sequence shown here is derived from an EMBL/GenBank/DDBJ whole genome shotgun (WGS) entry which is preliminary data.</text>
</comment>
<accession>A0AAI9VCL9</accession>
<sequence>MFRTATPRYGYCRHRHHQRKFFRHHLPYLTAPQAALPTLPPRSHHLTTYPHPHRTLPSSKAPEVWHPVCLVPEPRPGPGPGPTQYIFYTLCVLSPARTACLLSEGGCFRMIPLSPLQLSPPLSRTIPYQYLIPSSTVRCLTPVEANSPGEVAKVASRSSIMERLPFYLHLAYNRPCLLHTARWTKT</sequence>